<name>A0A5B7J5W1_PORTR</name>
<protein>
    <submittedName>
        <fullName evidence="2">Uncharacterized protein</fullName>
    </submittedName>
</protein>
<evidence type="ECO:0000313" key="3">
    <source>
        <dbReference type="Proteomes" id="UP000324222"/>
    </source>
</evidence>
<dbReference type="EMBL" id="VSRR010080686">
    <property type="protein sequence ID" value="MPC89336.1"/>
    <property type="molecule type" value="Genomic_DNA"/>
</dbReference>
<comment type="caution">
    <text evidence="2">The sequence shown here is derived from an EMBL/GenBank/DDBJ whole genome shotgun (WGS) entry which is preliminary data.</text>
</comment>
<sequence length="162" mass="17923">MFLSTTTHSPCLHYHYHSYHHQHHHHAVFGRPQLLKVTTTPDLHGTSLHSPMWRLLEHQRRPLTPISSEQQLSLPSTPAHSLPSTRGAAGGPYASCHRLSSPAAGCGVCPYPITAGGRLRAEPERGRRRRASERTRLCVCVCVCVAASTLACMGCKWWCGWG</sequence>
<organism evidence="2 3">
    <name type="scientific">Portunus trituberculatus</name>
    <name type="common">Swimming crab</name>
    <name type="synonym">Neptunus trituberculatus</name>
    <dbReference type="NCBI Taxonomy" id="210409"/>
    <lineage>
        <taxon>Eukaryota</taxon>
        <taxon>Metazoa</taxon>
        <taxon>Ecdysozoa</taxon>
        <taxon>Arthropoda</taxon>
        <taxon>Crustacea</taxon>
        <taxon>Multicrustacea</taxon>
        <taxon>Malacostraca</taxon>
        <taxon>Eumalacostraca</taxon>
        <taxon>Eucarida</taxon>
        <taxon>Decapoda</taxon>
        <taxon>Pleocyemata</taxon>
        <taxon>Brachyura</taxon>
        <taxon>Eubrachyura</taxon>
        <taxon>Portunoidea</taxon>
        <taxon>Portunidae</taxon>
        <taxon>Portuninae</taxon>
        <taxon>Portunus</taxon>
    </lineage>
</organism>
<gene>
    <name evidence="2" type="ORF">E2C01_084276</name>
</gene>
<proteinExistence type="predicted"/>
<reference evidence="2 3" key="1">
    <citation type="submission" date="2019-05" db="EMBL/GenBank/DDBJ databases">
        <title>Another draft genome of Portunus trituberculatus and its Hox gene families provides insights of decapod evolution.</title>
        <authorList>
            <person name="Jeong J.-H."/>
            <person name="Song I."/>
            <person name="Kim S."/>
            <person name="Choi T."/>
            <person name="Kim D."/>
            <person name="Ryu S."/>
            <person name="Kim W."/>
        </authorList>
    </citation>
    <scope>NUCLEOTIDE SEQUENCE [LARGE SCALE GENOMIC DNA]</scope>
    <source>
        <tissue evidence="2">Muscle</tissue>
    </source>
</reference>
<evidence type="ECO:0000256" key="1">
    <source>
        <dbReference type="SAM" id="Phobius"/>
    </source>
</evidence>
<evidence type="ECO:0000313" key="2">
    <source>
        <dbReference type="EMBL" id="MPC89336.1"/>
    </source>
</evidence>
<keyword evidence="1" id="KW-1133">Transmembrane helix</keyword>
<dbReference type="Proteomes" id="UP000324222">
    <property type="component" value="Unassembled WGS sequence"/>
</dbReference>
<accession>A0A5B7J5W1</accession>
<keyword evidence="1" id="KW-0472">Membrane</keyword>
<feature type="transmembrane region" description="Helical" evidence="1">
    <location>
        <begin position="137"/>
        <end position="159"/>
    </location>
</feature>
<dbReference type="AlphaFoldDB" id="A0A5B7J5W1"/>
<keyword evidence="1" id="KW-0812">Transmembrane</keyword>
<keyword evidence="3" id="KW-1185">Reference proteome</keyword>